<proteinExistence type="predicted"/>
<dbReference type="Proteomes" id="UP001465755">
    <property type="component" value="Unassembled WGS sequence"/>
</dbReference>
<keyword evidence="2" id="KW-0238">DNA-binding</keyword>
<evidence type="ECO:0000313" key="11">
    <source>
        <dbReference type="EMBL" id="KAK9813886.1"/>
    </source>
</evidence>
<dbReference type="InterPro" id="IPR009057">
    <property type="entry name" value="Homeodomain-like_sf"/>
</dbReference>
<dbReference type="SUPFAM" id="SSF46689">
    <property type="entry name" value="Homeodomain-like"/>
    <property type="match status" value="2"/>
</dbReference>
<dbReference type="InterPro" id="IPR036388">
    <property type="entry name" value="WH-like_DNA-bd_sf"/>
</dbReference>
<dbReference type="Pfam" id="PF00249">
    <property type="entry name" value="Myb_DNA-binding"/>
    <property type="match status" value="1"/>
</dbReference>
<dbReference type="GO" id="GO:0005634">
    <property type="term" value="C:nucleus"/>
    <property type="evidence" value="ECO:0007669"/>
    <property type="project" value="UniProtKB-ARBA"/>
</dbReference>
<dbReference type="Gene3D" id="1.10.10.10">
    <property type="entry name" value="Winged helix-like DNA-binding domain superfamily/Winged helix DNA-binding domain"/>
    <property type="match status" value="1"/>
</dbReference>
<accession>A0AAW1PZM3</accession>
<feature type="domain" description="SWIRM" evidence="7">
    <location>
        <begin position="377"/>
        <end position="474"/>
    </location>
</feature>
<dbReference type="InterPro" id="IPR032451">
    <property type="entry name" value="SMARCC_C"/>
</dbReference>
<dbReference type="InterPro" id="IPR017884">
    <property type="entry name" value="SANT_dom"/>
</dbReference>
<sequence>MAELSGNVKVADYEAEEYVASMEPVTARLKETFPDGKFDNKSTASFVAQLLQFMEDALGLKALPPRPCPKIPAKLLQDLSASGAVFTVAKKCEEIRRSRNLKKVDFANPARRKENLDILLQVRAELQRLGLLSTPRIHLHASLQDLAPELQGLGKQLGAELLPSSSGASYIIYPFGAAGDPDDGVQYMRKLSTRGSMALVHWWYLPDSYNGYIPADTAPEVAEPDKRIKGPWKVYARWLQDSAKYNEWMNPIDYETEEAQAEQEAAAAESPHGAQLKDRKSSDLAKRKRADPGSTQANKRVAGAVARPGVTKVKGTHRPPVPAVLEDITHGQRDPVQAMQPGHGIPRSPRRHAEGPSANGTNGLAPKADGADGTEPNRVPACAAWFNCSLVHVHERRLLPEFFEGKTQDMTPAIYRQCRNAVVSKYRDDSGCHLSLEVATASLTHDARVVQRVWGFLNSWGIINFQAVDGQGWGNAGQKLELPPAPPKAETGAPDGHRTLHGAAGSNMAPLYWPSAPSAANAVAAATGLATGGIIMNGRSPQEEHGASALIPPDPHARYRCSAMPWVDCTACRYHCTKVPDVDLCPQAFAEGRFPAGCSANDFIRVDQQGTQKQGPWRDLEELLLLEGVQLFGDNWAKIASHVGTKSQVQCILHLLQMPIGDEVLGVSSAKQAKGIAVPAAAAELTVVPSVSQPDPQNGKRPAGKAESPPGEETAEEEPAAESSHHAAIIEDGQPIPFAETGNPIMAQMAFLAAVVGPKVAAAAAQAALETLAAEHPDAEQEGAGGTATGAICSARQYLPDDGRLVTIELLLRFDTAPSAERVRLAASTALGAAAVKARIMADEEAREIDRCVEAAALVQMGRINTKLRHFEPLDHSIDRERQMLVLARDKLVADRIQLQRDKMALAASLPGYTARH</sequence>
<organism evidence="11 12">
    <name type="scientific">Symbiochloris irregularis</name>
    <dbReference type="NCBI Taxonomy" id="706552"/>
    <lineage>
        <taxon>Eukaryota</taxon>
        <taxon>Viridiplantae</taxon>
        <taxon>Chlorophyta</taxon>
        <taxon>core chlorophytes</taxon>
        <taxon>Trebouxiophyceae</taxon>
        <taxon>Trebouxiales</taxon>
        <taxon>Trebouxiaceae</taxon>
        <taxon>Symbiochloris</taxon>
    </lineage>
</organism>
<reference evidence="11 12" key="1">
    <citation type="journal article" date="2024" name="Nat. Commun.">
        <title>Phylogenomics reveals the evolutionary origins of lichenization in chlorophyte algae.</title>
        <authorList>
            <person name="Puginier C."/>
            <person name="Libourel C."/>
            <person name="Otte J."/>
            <person name="Skaloud P."/>
            <person name="Haon M."/>
            <person name="Grisel S."/>
            <person name="Petersen M."/>
            <person name="Berrin J.G."/>
            <person name="Delaux P.M."/>
            <person name="Dal Grande F."/>
            <person name="Keller J."/>
        </authorList>
    </citation>
    <scope>NUCLEOTIDE SEQUENCE [LARGE SCALE GENOMIC DNA]</scope>
    <source>
        <strain evidence="11 12">SAG 2036</strain>
    </source>
</reference>
<feature type="domain" description="Chromo" evidence="10">
    <location>
        <begin position="1"/>
        <end position="268"/>
    </location>
</feature>
<dbReference type="InterPro" id="IPR036420">
    <property type="entry name" value="BRCT_dom_sf"/>
</dbReference>
<dbReference type="Pfam" id="PF16495">
    <property type="entry name" value="SWIRM-assoc_1"/>
    <property type="match status" value="1"/>
</dbReference>
<keyword evidence="1" id="KW-0805">Transcription regulation</keyword>
<dbReference type="InterPro" id="IPR001005">
    <property type="entry name" value="SANT/Myb"/>
</dbReference>
<comment type="caution">
    <text evidence="11">The sequence shown here is derived from an EMBL/GenBank/DDBJ whole genome shotgun (WGS) entry which is preliminary data.</text>
</comment>
<evidence type="ECO:0000256" key="5">
    <source>
        <dbReference type="SAM" id="MobiDB-lite"/>
    </source>
</evidence>
<dbReference type="Pfam" id="PF04433">
    <property type="entry name" value="SWIRM"/>
    <property type="match status" value="1"/>
</dbReference>
<evidence type="ECO:0000256" key="3">
    <source>
        <dbReference type="ARBA" id="ARBA00023163"/>
    </source>
</evidence>
<keyword evidence="12" id="KW-1185">Reference proteome</keyword>
<evidence type="ECO:0000256" key="2">
    <source>
        <dbReference type="ARBA" id="ARBA00023125"/>
    </source>
</evidence>
<feature type="domain" description="Myb-like" evidence="6">
    <location>
        <begin position="609"/>
        <end position="651"/>
    </location>
</feature>
<dbReference type="InterPro" id="IPR032450">
    <property type="entry name" value="SMARCC_N"/>
</dbReference>
<evidence type="ECO:0000259" key="9">
    <source>
        <dbReference type="PROSITE" id="PS51294"/>
    </source>
</evidence>
<dbReference type="AlphaFoldDB" id="A0AAW1PZM3"/>
<evidence type="ECO:0000256" key="4">
    <source>
        <dbReference type="ARBA" id="ARBA00023242"/>
    </source>
</evidence>
<dbReference type="PANTHER" id="PTHR12802:SF41">
    <property type="entry name" value="BRAHMA ASSOCIATED PROTEIN 155 KDA"/>
    <property type="match status" value="1"/>
</dbReference>
<dbReference type="SUPFAM" id="SSF52113">
    <property type="entry name" value="BRCT domain"/>
    <property type="match status" value="1"/>
</dbReference>
<dbReference type="PROSITE" id="PS52032">
    <property type="entry name" value="MARR_BRCT_CHROMO"/>
    <property type="match status" value="1"/>
</dbReference>
<dbReference type="FunFam" id="1.10.10.60:FF:000014">
    <property type="entry name" value="SWI/SNF complex subunit SMARCC2 isoform C"/>
    <property type="match status" value="1"/>
</dbReference>
<feature type="region of interest" description="Disordered" evidence="5">
    <location>
        <begin position="258"/>
        <end position="375"/>
    </location>
</feature>
<feature type="domain" description="HTH myb-type" evidence="9">
    <location>
        <begin position="613"/>
        <end position="663"/>
    </location>
</feature>
<evidence type="ECO:0000259" key="10">
    <source>
        <dbReference type="PROSITE" id="PS52032"/>
    </source>
</evidence>
<keyword evidence="3" id="KW-0804">Transcription</keyword>
<dbReference type="EMBL" id="JALJOQ010000002">
    <property type="protein sequence ID" value="KAK9813886.1"/>
    <property type="molecule type" value="Genomic_DNA"/>
</dbReference>
<dbReference type="PANTHER" id="PTHR12802">
    <property type="entry name" value="SWI/SNF COMPLEX-RELATED"/>
    <property type="match status" value="1"/>
</dbReference>
<feature type="compositionally biased region" description="Basic and acidic residues" evidence="5">
    <location>
        <begin position="275"/>
        <end position="285"/>
    </location>
</feature>
<feature type="domain" description="SANT" evidence="8">
    <location>
        <begin position="612"/>
        <end position="663"/>
    </location>
</feature>
<feature type="region of interest" description="Disordered" evidence="5">
    <location>
        <begin position="688"/>
        <end position="725"/>
    </location>
</feature>
<keyword evidence="4" id="KW-0539">Nucleus</keyword>
<name>A0AAW1PZM3_9CHLO</name>
<protein>
    <submittedName>
        <fullName evidence="11">Uncharacterized protein</fullName>
    </submittedName>
</protein>
<dbReference type="CDD" id="cd00167">
    <property type="entry name" value="SANT"/>
    <property type="match status" value="1"/>
</dbReference>
<dbReference type="PROSITE" id="PS51293">
    <property type="entry name" value="SANT"/>
    <property type="match status" value="1"/>
</dbReference>
<dbReference type="InterPro" id="IPR017930">
    <property type="entry name" value="Myb_dom"/>
</dbReference>
<dbReference type="GO" id="GO:0003677">
    <property type="term" value="F:DNA binding"/>
    <property type="evidence" value="ECO:0007669"/>
    <property type="project" value="UniProtKB-KW"/>
</dbReference>
<dbReference type="Gene3D" id="1.10.10.60">
    <property type="entry name" value="Homeodomain-like"/>
    <property type="match status" value="1"/>
</dbReference>
<dbReference type="InterPro" id="IPR049898">
    <property type="entry name" value="MARR_BRCT_CHROMO"/>
</dbReference>
<evidence type="ECO:0000259" key="8">
    <source>
        <dbReference type="PROSITE" id="PS51293"/>
    </source>
</evidence>
<dbReference type="PROSITE" id="PS50934">
    <property type="entry name" value="SWIRM"/>
    <property type="match status" value="1"/>
</dbReference>
<dbReference type="PROSITE" id="PS50090">
    <property type="entry name" value="MYB_LIKE"/>
    <property type="match status" value="1"/>
</dbReference>
<evidence type="ECO:0000313" key="12">
    <source>
        <dbReference type="Proteomes" id="UP001465755"/>
    </source>
</evidence>
<dbReference type="Pfam" id="PF16496">
    <property type="entry name" value="SWIRM-assoc_2"/>
    <property type="match status" value="1"/>
</dbReference>
<dbReference type="PROSITE" id="PS51294">
    <property type="entry name" value="HTH_MYB"/>
    <property type="match status" value="1"/>
</dbReference>
<dbReference type="SMART" id="SM00717">
    <property type="entry name" value="SANT"/>
    <property type="match status" value="1"/>
</dbReference>
<evidence type="ECO:0000259" key="7">
    <source>
        <dbReference type="PROSITE" id="PS50934"/>
    </source>
</evidence>
<dbReference type="InterPro" id="IPR007526">
    <property type="entry name" value="SWIRM"/>
</dbReference>
<evidence type="ECO:0000256" key="1">
    <source>
        <dbReference type="ARBA" id="ARBA00023015"/>
    </source>
</evidence>
<gene>
    <name evidence="11" type="ORF">WJX73_003291</name>
</gene>
<evidence type="ECO:0000259" key="6">
    <source>
        <dbReference type="PROSITE" id="PS50090"/>
    </source>
</evidence>